<dbReference type="InterPro" id="IPR009006">
    <property type="entry name" value="Ala_racemase/Decarboxylase_C"/>
</dbReference>
<evidence type="ECO:0000256" key="3">
    <source>
        <dbReference type="ARBA" id="ARBA00022898"/>
    </source>
</evidence>
<dbReference type="UniPathway" id="UPA00042">
    <property type="reaction ID" value="UER00497"/>
</dbReference>
<comment type="function">
    <text evidence="5">Catalyzes the interconversion of L-alanine and D-alanine. May also act on other amino acids.</text>
</comment>
<dbReference type="PANTHER" id="PTHR30511:SF0">
    <property type="entry name" value="ALANINE RACEMASE, CATABOLIC-RELATED"/>
    <property type="match status" value="1"/>
</dbReference>
<protein>
    <recommendedName>
        <fullName evidence="5">Alanine racemase</fullName>
        <ecNumber evidence="5">5.1.1.1</ecNumber>
    </recommendedName>
</protein>
<feature type="active site" description="Proton acceptor; specific for D-alanine" evidence="5">
    <location>
        <position position="41"/>
    </location>
</feature>
<evidence type="ECO:0000256" key="4">
    <source>
        <dbReference type="ARBA" id="ARBA00023235"/>
    </source>
</evidence>
<dbReference type="InterPro" id="IPR000821">
    <property type="entry name" value="Ala_racemase"/>
</dbReference>
<proteinExistence type="inferred from homology"/>
<dbReference type="Proteomes" id="UP000199309">
    <property type="component" value="Unassembled WGS sequence"/>
</dbReference>
<dbReference type="Pfam" id="PF01168">
    <property type="entry name" value="Ala_racemase_N"/>
    <property type="match status" value="1"/>
</dbReference>
<dbReference type="InterPro" id="IPR011079">
    <property type="entry name" value="Ala_racemase_C"/>
</dbReference>
<evidence type="ECO:0000313" key="9">
    <source>
        <dbReference type="EMBL" id="SDM68848.1"/>
    </source>
</evidence>
<feature type="domain" description="Alanine racemase C-terminal" evidence="8">
    <location>
        <begin position="249"/>
        <end position="377"/>
    </location>
</feature>
<dbReference type="RefSeq" id="WP_091649757.1">
    <property type="nucleotide sequence ID" value="NZ_FNHQ01000011.1"/>
</dbReference>
<dbReference type="GO" id="GO:0030632">
    <property type="term" value="P:D-alanine biosynthetic process"/>
    <property type="evidence" value="ECO:0007669"/>
    <property type="project" value="UniProtKB-UniRule"/>
</dbReference>
<dbReference type="AlphaFoldDB" id="A0A1G9V9G4"/>
<dbReference type="InterPro" id="IPR029066">
    <property type="entry name" value="PLP-binding_barrel"/>
</dbReference>
<evidence type="ECO:0000259" key="8">
    <source>
        <dbReference type="SMART" id="SM01005"/>
    </source>
</evidence>
<dbReference type="PRINTS" id="PR00992">
    <property type="entry name" value="ALARACEMASE"/>
</dbReference>
<keyword evidence="4 5" id="KW-0413">Isomerase</keyword>
<dbReference type="FunFam" id="3.20.20.10:FF:000002">
    <property type="entry name" value="Alanine racemase"/>
    <property type="match status" value="1"/>
</dbReference>
<feature type="modified residue" description="N6-(pyridoxal phosphate)lysine" evidence="5 6">
    <location>
        <position position="41"/>
    </location>
</feature>
<evidence type="ECO:0000313" key="10">
    <source>
        <dbReference type="Proteomes" id="UP000199309"/>
    </source>
</evidence>
<evidence type="ECO:0000256" key="7">
    <source>
        <dbReference type="PIRSR" id="PIRSR600821-52"/>
    </source>
</evidence>
<comment type="cofactor">
    <cofactor evidence="2 5 6">
        <name>pyridoxal 5'-phosphate</name>
        <dbReference type="ChEBI" id="CHEBI:597326"/>
    </cofactor>
</comment>
<dbReference type="GO" id="GO:0005829">
    <property type="term" value="C:cytosol"/>
    <property type="evidence" value="ECO:0007669"/>
    <property type="project" value="TreeGrafter"/>
</dbReference>
<dbReference type="GO" id="GO:0030170">
    <property type="term" value="F:pyridoxal phosphate binding"/>
    <property type="evidence" value="ECO:0007669"/>
    <property type="project" value="UniProtKB-UniRule"/>
</dbReference>
<dbReference type="EC" id="5.1.1.1" evidence="5"/>
<gene>
    <name evidence="9" type="ORF">SAMN05660299_01376</name>
</gene>
<evidence type="ECO:0000256" key="6">
    <source>
        <dbReference type="PIRSR" id="PIRSR600821-50"/>
    </source>
</evidence>
<reference evidence="9 10" key="1">
    <citation type="submission" date="2016-10" db="EMBL/GenBank/DDBJ databases">
        <authorList>
            <person name="de Groot N.N."/>
        </authorList>
    </citation>
    <scope>NUCLEOTIDE SEQUENCE [LARGE SCALE GENOMIC DNA]</scope>
    <source>
        <strain evidence="9 10">DSM 16981</strain>
    </source>
</reference>
<accession>A0A1G9V9G4</accession>
<comment type="catalytic activity">
    <reaction evidence="1 5">
        <text>L-alanine = D-alanine</text>
        <dbReference type="Rhea" id="RHEA:20249"/>
        <dbReference type="ChEBI" id="CHEBI:57416"/>
        <dbReference type="ChEBI" id="CHEBI:57972"/>
        <dbReference type="EC" id="5.1.1.1"/>
    </reaction>
</comment>
<dbReference type="SMART" id="SM01005">
    <property type="entry name" value="Ala_racemase_C"/>
    <property type="match status" value="1"/>
</dbReference>
<evidence type="ECO:0000256" key="2">
    <source>
        <dbReference type="ARBA" id="ARBA00001933"/>
    </source>
</evidence>
<dbReference type="Gene3D" id="2.40.37.10">
    <property type="entry name" value="Lyase, Ornithine Decarboxylase, Chain A, domain 1"/>
    <property type="match status" value="1"/>
</dbReference>
<evidence type="ECO:0000256" key="5">
    <source>
        <dbReference type="HAMAP-Rule" id="MF_01201"/>
    </source>
</evidence>
<name>A0A1G9V9G4_9FIRM</name>
<dbReference type="SUPFAM" id="SSF51419">
    <property type="entry name" value="PLP-binding barrel"/>
    <property type="match status" value="1"/>
</dbReference>
<dbReference type="EMBL" id="FNHQ01000011">
    <property type="protein sequence ID" value="SDM68848.1"/>
    <property type="molecule type" value="Genomic_DNA"/>
</dbReference>
<dbReference type="NCBIfam" id="TIGR00492">
    <property type="entry name" value="alr"/>
    <property type="match status" value="1"/>
</dbReference>
<sequence>MLDMRKRRPLWVEIDLDALDNNMREIRRIVAPSVLVTAVVKADAYGTGAVIVSKELLDNGADRLAVAVLDEAVELRQAGITAKILVLGPTSGSRAEELINFGIDAPVFHYEDAVAFSDEAVRQNKPVSLHIAIDSGMGRIGYRPSEASVQEIIKISKLPNVILEGIFTHFAVADTEDKTFTREQYKKFKSVCDRLQEEHISIRIRHCCNSAAILDLPEYHDEMVRAGIIMYGLSPSADIDITRFNFKKVISLKCRIDHIKTIKTGDSVSYGRKFMAVKPTRIASLPIGYADGYTRMLSDKTEVLVHGKRAKQVGSICMDQCMIDVTHIPDVKTGDEVVLFGEQKGTELPIEELANILGTINYEIICMLARRVPRVYTRSGTSMCQEVLGECIDLDNS</sequence>
<dbReference type="InterPro" id="IPR001608">
    <property type="entry name" value="Ala_racemase_N"/>
</dbReference>
<organism evidence="9 10">
    <name type="scientific">Megasphaera paucivorans</name>
    <dbReference type="NCBI Taxonomy" id="349095"/>
    <lineage>
        <taxon>Bacteria</taxon>
        <taxon>Bacillati</taxon>
        <taxon>Bacillota</taxon>
        <taxon>Negativicutes</taxon>
        <taxon>Veillonellales</taxon>
        <taxon>Veillonellaceae</taxon>
        <taxon>Megasphaera</taxon>
    </lineage>
</organism>
<comment type="similarity">
    <text evidence="5">Belongs to the alanine racemase family.</text>
</comment>
<dbReference type="HAMAP" id="MF_01201">
    <property type="entry name" value="Ala_racemase"/>
    <property type="match status" value="1"/>
</dbReference>
<dbReference type="Pfam" id="PF00842">
    <property type="entry name" value="Ala_racemase_C"/>
    <property type="match status" value="1"/>
</dbReference>
<feature type="binding site" evidence="5 7">
    <location>
        <position position="318"/>
    </location>
    <ligand>
        <name>substrate</name>
    </ligand>
</feature>
<dbReference type="SUPFAM" id="SSF50621">
    <property type="entry name" value="Alanine racemase C-terminal domain-like"/>
    <property type="match status" value="1"/>
</dbReference>
<dbReference type="FunFam" id="2.40.37.10:FF:000006">
    <property type="entry name" value="Alanine racemase"/>
    <property type="match status" value="1"/>
</dbReference>
<dbReference type="OrthoDB" id="9813814at2"/>
<keyword evidence="10" id="KW-1185">Reference proteome</keyword>
<dbReference type="Gene3D" id="3.20.20.10">
    <property type="entry name" value="Alanine racemase"/>
    <property type="match status" value="1"/>
</dbReference>
<dbReference type="STRING" id="349095.SAMN05660299_01376"/>
<dbReference type="GO" id="GO:0009252">
    <property type="term" value="P:peptidoglycan biosynthetic process"/>
    <property type="evidence" value="ECO:0007669"/>
    <property type="project" value="TreeGrafter"/>
</dbReference>
<dbReference type="GO" id="GO:0008784">
    <property type="term" value="F:alanine racemase activity"/>
    <property type="evidence" value="ECO:0007669"/>
    <property type="project" value="UniProtKB-UniRule"/>
</dbReference>
<feature type="binding site" evidence="5 7">
    <location>
        <position position="139"/>
    </location>
    <ligand>
        <name>substrate</name>
    </ligand>
</feature>
<keyword evidence="3 5" id="KW-0663">Pyridoxal phosphate</keyword>
<dbReference type="PANTHER" id="PTHR30511">
    <property type="entry name" value="ALANINE RACEMASE"/>
    <property type="match status" value="1"/>
</dbReference>
<dbReference type="CDD" id="cd00430">
    <property type="entry name" value="PLPDE_III_AR"/>
    <property type="match status" value="1"/>
</dbReference>
<feature type="active site" description="Proton acceptor; specific for L-alanine" evidence="5">
    <location>
        <position position="270"/>
    </location>
</feature>
<comment type="pathway">
    <text evidence="5">Amino-acid biosynthesis; D-alanine biosynthesis; D-alanine from L-alanine: step 1/1.</text>
</comment>
<evidence type="ECO:0000256" key="1">
    <source>
        <dbReference type="ARBA" id="ARBA00000316"/>
    </source>
</evidence>